<dbReference type="InterPro" id="IPR020550">
    <property type="entry name" value="Inositol_monophosphatase_CS"/>
</dbReference>
<dbReference type="InterPro" id="IPR000760">
    <property type="entry name" value="Inositol_monophosphatase-like"/>
</dbReference>
<gene>
    <name evidence="6" type="ORF">CLV74_11667</name>
</gene>
<dbReference type="PANTHER" id="PTHR20854:SF4">
    <property type="entry name" value="INOSITOL-1-MONOPHOSPHATASE-RELATED"/>
    <property type="match status" value="1"/>
</dbReference>
<keyword evidence="3" id="KW-0378">Hydrolase</keyword>
<evidence type="ECO:0000256" key="4">
    <source>
        <dbReference type="ARBA" id="ARBA00022842"/>
    </source>
</evidence>
<comment type="similarity">
    <text evidence="1">Belongs to the inositol monophosphatase superfamily.</text>
</comment>
<dbReference type="GO" id="GO:0007165">
    <property type="term" value="P:signal transduction"/>
    <property type="evidence" value="ECO:0007669"/>
    <property type="project" value="TreeGrafter"/>
</dbReference>
<dbReference type="EMBL" id="PVTQ01000016">
    <property type="protein sequence ID" value="PRY85413.1"/>
    <property type="molecule type" value="Genomic_DNA"/>
</dbReference>
<organism evidence="6 7">
    <name type="scientific">Donghicola tyrosinivorans</name>
    <dbReference type="NCBI Taxonomy" id="1652492"/>
    <lineage>
        <taxon>Bacteria</taxon>
        <taxon>Pseudomonadati</taxon>
        <taxon>Pseudomonadota</taxon>
        <taxon>Alphaproteobacteria</taxon>
        <taxon>Rhodobacterales</taxon>
        <taxon>Roseobacteraceae</taxon>
        <taxon>Donghicola</taxon>
    </lineage>
</organism>
<dbReference type="PANTHER" id="PTHR20854">
    <property type="entry name" value="INOSITOL MONOPHOSPHATASE"/>
    <property type="match status" value="1"/>
</dbReference>
<accession>A0A2T0WFB9</accession>
<evidence type="ECO:0000313" key="6">
    <source>
        <dbReference type="EMBL" id="PRY85413.1"/>
    </source>
</evidence>
<protein>
    <submittedName>
        <fullName evidence="6">Myo-inositol-1(Or 4)-monophosphatase</fullName>
    </submittedName>
</protein>
<proteinExistence type="inferred from homology"/>
<evidence type="ECO:0000256" key="2">
    <source>
        <dbReference type="ARBA" id="ARBA00022723"/>
    </source>
</evidence>
<dbReference type="PROSITE" id="PS00629">
    <property type="entry name" value="IMP_1"/>
    <property type="match status" value="1"/>
</dbReference>
<dbReference type="Pfam" id="PF00459">
    <property type="entry name" value="Inositol_P"/>
    <property type="match status" value="1"/>
</dbReference>
<keyword evidence="7" id="KW-1185">Reference proteome</keyword>
<comment type="caution">
    <text evidence="6">The sequence shown here is derived from an EMBL/GenBank/DDBJ whole genome shotgun (WGS) entry which is preliminary data.</text>
</comment>
<dbReference type="PROSITE" id="PS00630">
    <property type="entry name" value="IMP_2"/>
    <property type="match status" value="1"/>
</dbReference>
<feature type="binding site" evidence="5">
    <location>
        <position position="85"/>
    </location>
    <ligand>
        <name>Mg(2+)</name>
        <dbReference type="ChEBI" id="CHEBI:18420"/>
        <label>1</label>
        <note>catalytic</note>
    </ligand>
</feature>
<dbReference type="SUPFAM" id="SSF56655">
    <property type="entry name" value="Carbohydrate phosphatase"/>
    <property type="match status" value="1"/>
</dbReference>
<dbReference type="RefSeq" id="WP_170108098.1">
    <property type="nucleotide sequence ID" value="NZ_PVTQ01000016.1"/>
</dbReference>
<dbReference type="GO" id="GO:0008934">
    <property type="term" value="F:inositol monophosphate 1-phosphatase activity"/>
    <property type="evidence" value="ECO:0007669"/>
    <property type="project" value="TreeGrafter"/>
</dbReference>
<sequence>MIPSRLGFATALARKAGLLAQEMRGQAQGLAVTSKAPMDFVTNADLAVEALIRERIAQAYPEDAVLGEENGLEGDGPACWIVDPIDGTTNYARGMGDWGISIAYFDGQNFTHGAIFLPDLNIMATAEAGKGAQLNGKPMRFDQRAGQSGRMLALGYSGRTTPETYSARIARLTAAQIEHRRHGAATVGLVGTLAGWFDGYHEASLNIWDGAAGLLMVQEAGGVTIHGEMERFLTEPTEVIAHNGKIPNLYGILVPDEDAERKAG</sequence>
<keyword evidence="4 5" id="KW-0460">Magnesium</keyword>
<dbReference type="Gene3D" id="3.40.190.80">
    <property type="match status" value="1"/>
</dbReference>
<feature type="binding site" evidence="5">
    <location>
        <position position="86"/>
    </location>
    <ligand>
        <name>Mg(2+)</name>
        <dbReference type="ChEBI" id="CHEBI:18420"/>
        <label>1</label>
        <note>catalytic</note>
    </ligand>
</feature>
<keyword evidence="2 5" id="KW-0479">Metal-binding</keyword>
<name>A0A2T0WFB9_9RHOB</name>
<feature type="binding site" evidence="5">
    <location>
        <position position="68"/>
    </location>
    <ligand>
        <name>Mg(2+)</name>
        <dbReference type="ChEBI" id="CHEBI:18420"/>
        <label>1</label>
        <note>catalytic</note>
    </ligand>
</feature>
<evidence type="ECO:0000313" key="7">
    <source>
        <dbReference type="Proteomes" id="UP000238392"/>
    </source>
</evidence>
<reference evidence="6 7" key="1">
    <citation type="submission" date="2018-03" db="EMBL/GenBank/DDBJ databases">
        <title>Genomic Encyclopedia of Archaeal and Bacterial Type Strains, Phase II (KMG-II): from individual species to whole genera.</title>
        <authorList>
            <person name="Goeker M."/>
        </authorList>
    </citation>
    <scope>NUCLEOTIDE SEQUENCE [LARGE SCALE GENOMIC DNA]</scope>
    <source>
        <strain evidence="6 7">DSM 100212</strain>
    </source>
</reference>
<evidence type="ECO:0000256" key="3">
    <source>
        <dbReference type="ARBA" id="ARBA00022801"/>
    </source>
</evidence>
<dbReference type="AlphaFoldDB" id="A0A2T0WFB9"/>
<dbReference type="InterPro" id="IPR020583">
    <property type="entry name" value="Inositol_monoP_metal-BS"/>
</dbReference>
<evidence type="ECO:0000256" key="1">
    <source>
        <dbReference type="ARBA" id="ARBA00009759"/>
    </source>
</evidence>
<dbReference type="GO" id="GO:0046872">
    <property type="term" value="F:metal ion binding"/>
    <property type="evidence" value="ECO:0007669"/>
    <property type="project" value="UniProtKB-KW"/>
</dbReference>
<dbReference type="PRINTS" id="PR00377">
    <property type="entry name" value="IMPHPHTASES"/>
</dbReference>
<feature type="binding site" evidence="5">
    <location>
        <position position="209"/>
    </location>
    <ligand>
        <name>Mg(2+)</name>
        <dbReference type="ChEBI" id="CHEBI:18420"/>
        <label>1</label>
        <note>catalytic</note>
    </ligand>
</feature>
<comment type="cofactor">
    <cofactor evidence="5">
        <name>Mg(2+)</name>
        <dbReference type="ChEBI" id="CHEBI:18420"/>
    </cofactor>
</comment>
<evidence type="ECO:0000256" key="5">
    <source>
        <dbReference type="PIRSR" id="PIRSR600760-2"/>
    </source>
</evidence>
<dbReference type="GO" id="GO:0006020">
    <property type="term" value="P:inositol metabolic process"/>
    <property type="evidence" value="ECO:0007669"/>
    <property type="project" value="TreeGrafter"/>
</dbReference>
<dbReference type="GO" id="GO:0046854">
    <property type="term" value="P:phosphatidylinositol phosphate biosynthetic process"/>
    <property type="evidence" value="ECO:0007669"/>
    <property type="project" value="InterPro"/>
</dbReference>
<dbReference type="Proteomes" id="UP000238392">
    <property type="component" value="Unassembled WGS sequence"/>
</dbReference>
<feature type="binding site" evidence="5">
    <location>
        <position position="83"/>
    </location>
    <ligand>
        <name>Mg(2+)</name>
        <dbReference type="ChEBI" id="CHEBI:18420"/>
        <label>1</label>
        <note>catalytic</note>
    </ligand>
</feature>
<dbReference type="Gene3D" id="3.30.540.10">
    <property type="entry name" value="Fructose-1,6-Bisphosphatase, subunit A, domain 1"/>
    <property type="match status" value="1"/>
</dbReference>